<dbReference type="InterPro" id="IPR024096">
    <property type="entry name" value="NO_sig/Golgi_transp_ligand-bd"/>
</dbReference>
<evidence type="ECO:0000313" key="2">
    <source>
        <dbReference type="Proteomes" id="UP000199300"/>
    </source>
</evidence>
<dbReference type="Proteomes" id="UP000199300">
    <property type="component" value="Unassembled WGS sequence"/>
</dbReference>
<dbReference type="RefSeq" id="WP_091499897.1">
    <property type="nucleotide sequence ID" value="NZ_FODJ01000013.1"/>
</dbReference>
<dbReference type="Pfam" id="PF10702">
    <property type="entry name" value="DUF2507"/>
    <property type="match status" value="1"/>
</dbReference>
<gene>
    <name evidence="1" type="ORF">SAMN04488134_11379</name>
</gene>
<keyword evidence="2" id="KW-1185">Reference proteome</keyword>
<evidence type="ECO:0000313" key="1">
    <source>
        <dbReference type="EMBL" id="SEO81137.1"/>
    </source>
</evidence>
<evidence type="ECO:0008006" key="3">
    <source>
        <dbReference type="Google" id="ProtNLM"/>
    </source>
</evidence>
<dbReference type="SUPFAM" id="SSF111126">
    <property type="entry name" value="Ligand-binding domain in the NO signalling and Golgi transport"/>
    <property type="match status" value="1"/>
</dbReference>
<dbReference type="Gene3D" id="3.30.1380.20">
    <property type="entry name" value="Trafficking protein particle complex subunit 3"/>
    <property type="match status" value="1"/>
</dbReference>
<dbReference type="OrthoDB" id="2965348at2"/>
<reference evidence="1 2" key="1">
    <citation type="submission" date="2016-10" db="EMBL/GenBank/DDBJ databases">
        <authorList>
            <person name="de Groot N.N."/>
        </authorList>
    </citation>
    <scope>NUCLEOTIDE SEQUENCE [LARGE SCALE GENOMIC DNA]</scope>
    <source>
        <strain evidence="1 2">CGMCC 1.10434</strain>
    </source>
</reference>
<dbReference type="AlphaFoldDB" id="A0A1H8SRD0"/>
<organism evidence="1 2">
    <name type="scientific">Amphibacillus marinus</name>
    <dbReference type="NCBI Taxonomy" id="872970"/>
    <lineage>
        <taxon>Bacteria</taxon>
        <taxon>Bacillati</taxon>
        <taxon>Bacillota</taxon>
        <taxon>Bacilli</taxon>
        <taxon>Bacillales</taxon>
        <taxon>Bacillaceae</taxon>
        <taxon>Amphibacillus</taxon>
    </lineage>
</organism>
<proteinExistence type="predicted"/>
<dbReference type="EMBL" id="FODJ01000013">
    <property type="protein sequence ID" value="SEO81137.1"/>
    <property type="molecule type" value="Genomic_DNA"/>
</dbReference>
<dbReference type="InterPro" id="IPR019642">
    <property type="entry name" value="DUF2507"/>
</dbReference>
<name>A0A1H8SRD0_9BACI</name>
<protein>
    <recommendedName>
        <fullName evidence="3">DUF2507 domain-containing protein</fullName>
    </recommendedName>
</protein>
<accession>A0A1H8SRD0</accession>
<sequence>MHENMKKIDKIVNELETTGTGYDLLRYVALPDLLGKDAAQILYVLGKNMARELAFSSVGEISGFFYKTGWGSLELIKEKRAEHIFKLQTRAISQRYHAGIVTDYRLEAGFLAAGMEQLNNYSCECVEEEKPKKNYVEFRVQHYR</sequence>
<dbReference type="STRING" id="872970.SAMN04488134_11379"/>